<accession>A0AAU9V9J9</accession>
<evidence type="ECO:0000259" key="6">
    <source>
        <dbReference type="Pfam" id="PF00007"/>
    </source>
</evidence>
<evidence type="ECO:0000313" key="8">
    <source>
        <dbReference type="Proteomes" id="UP001153954"/>
    </source>
</evidence>
<dbReference type="GO" id="GO:0005737">
    <property type="term" value="C:cytoplasm"/>
    <property type="evidence" value="ECO:0007669"/>
    <property type="project" value="TreeGrafter"/>
</dbReference>
<dbReference type="Proteomes" id="UP001153954">
    <property type="component" value="Unassembled WGS sequence"/>
</dbReference>
<keyword evidence="4" id="KW-1015">Disulfide bond</keyword>
<evidence type="ECO:0000256" key="3">
    <source>
        <dbReference type="ARBA" id="ARBA00022525"/>
    </source>
</evidence>
<dbReference type="InterPro" id="IPR001545">
    <property type="entry name" value="Gonadotropin_bsu"/>
</dbReference>
<dbReference type="GO" id="GO:0005179">
    <property type="term" value="F:hormone activity"/>
    <property type="evidence" value="ECO:0007669"/>
    <property type="project" value="InterPro"/>
</dbReference>
<dbReference type="GO" id="GO:0007186">
    <property type="term" value="P:G protein-coupled receptor signaling pathway"/>
    <property type="evidence" value="ECO:0007669"/>
    <property type="project" value="TreeGrafter"/>
</dbReference>
<dbReference type="GO" id="GO:0005615">
    <property type="term" value="C:extracellular space"/>
    <property type="evidence" value="ECO:0007669"/>
    <property type="project" value="TreeGrafter"/>
</dbReference>
<feature type="domain" description="Glycoprotein hormone subunit beta" evidence="6">
    <location>
        <begin position="41"/>
        <end position="132"/>
    </location>
</feature>
<keyword evidence="5" id="KW-0732">Signal</keyword>
<evidence type="ECO:0000256" key="1">
    <source>
        <dbReference type="ARBA" id="ARBA00004613"/>
    </source>
</evidence>
<dbReference type="SUPFAM" id="SSF57501">
    <property type="entry name" value="Cystine-knot cytokines"/>
    <property type="match status" value="1"/>
</dbReference>
<dbReference type="Gene3D" id="2.10.90.10">
    <property type="entry name" value="Cystine-knot cytokines"/>
    <property type="match status" value="1"/>
</dbReference>
<gene>
    <name evidence="7" type="ORF">EEDITHA_LOCUS22099</name>
</gene>
<feature type="signal peptide" evidence="5">
    <location>
        <begin position="1"/>
        <end position="24"/>
    </location>
</feature>
<comment type="subcellular location">
    <subcellularLocation>
        <location evidence="1">Secreted</location>
    </subcellularLocation>
</comment>
<evidence type="ECO:0000256" key="2">
    <source>
        <dbReference type="ARBA" id="ARBA00006552"/>
    </source>
</evidence>
<dbReference type="InterPro" id="IPR029034">
    <property type="entry name" value="Cystine-knot_cytokine"/>
</dbReference>
<dbReference type="InterPro" id="IPR006208">
    <property type="entry name" value="Glyco_hormone_CN"/>
</dbReference>
<reference evidence="7" key="1">
    <citation type="submission" date="2022-03" db="EMBL/GenBank/DDBJ databases">
        <authorList>
            <person name="Tunstrom K."/>
        </authorList>
    </citation>
    <scope>NUCLEOTIDE SEQUENCE</scope>
</reference>
<keyword evidence="8" id="KW-1185">Reference proteome</keyword>
<dbReference type="Pfam" id="PF00007">
    <property type="entry name" value="Cys_knot"/>
    <property type="match status" value="1"/>
</dbReference>
<evidence type="ECO:0000256" key="4">
    <source>
        <dbReference type="ARBA" id="ARBA00023157"/>
    </source>
</evidence>
<protein>
    <recommendedName>
        <fullName evidence="6">Glycoprotein hormone subunit beta domain-containing protein</fullName>
    </recommendedName>
</protein>
<comment type="caution">
    <text evidence="7">The sequence shown here is derived from an EMBL/GenBank/DDBJ whole genome shotgun (WGS) entry which is preliminary data.</text>
</comment>
<organism evidence="7 8">
    <name type="scientific">Euphydryas editha</name>
    <name type="common">Edith's checkerspot</name>
    <dbReference type="NCBI Taxonomy" id="104508"/>
    <lineage>
        <taxon>Eukaryota</taxon>
        <taxon>Metazoa</taxon>
        <taxon>Ecdysozoa</taxon>
        <taxon>Arthropoda</taxon>
        <taxon>Hexapoda</taxon>
        <taxon>Insecta</taxon>
        <taxon>Pterygota</taxon>
        <taxon>Neoptera</taxon>
        <taxon>Endopterygota</taxon>
        <taxon>Lepidoptera</taxon>
        <taxon>Glossata</taxon>
        <taxon>Ditrysia</taxon>
        <taxon>Papilionoidea</taxon>
        <taxon>Nymphalidae</taxon>
        <taxon>Nymphalinae</taxon>
        <taxon>Euphydryas</taxon>
    </lineage>
</organism>
<dbReference type="PROSITE" id="PS51257">
    <property type="entry name" value="PROKAR_LIPOPROTEIN"/>
    <property type="match status" value="1"/>
</dbReference>
<name>A0AAU9V9J9_EUPED</name>
<keyword evidence="3" id="KW-0964">Secreted</keyword>
<dbReference type="PANTHER" id="PTHR11515">
    <property type="entry name" value="GLYCOPROTEIN HORMONE BETA CHAIN"/>
    <property type="match status" value="1"/>
</dbReference>
<evidence type="ECO:0000313" key="7">
    <source>
        <dbReference type="EMBL" id="CAH2108134.1"/>
    </source>
</evidence>
<proteinExistence type="inferred from homology"/>
<comment type="similarity">
    <text evidence="2">Belongs to the glycoprotein hormones subunit beta family.</text>
</comment>
<dbReference type="AlphaFoldDB" id="A0AAU9V9J9"/>
<dbReference type="EMBL" id="CAKOGL010000031">
    <property type="protein sequence ID" value="CAH2108134.1"/>
    <property type="molecule type" value="Genomic_DNA"/>
</dbReference>
<dbReference type="CDD" id="cd00069">
    <property type="entry name" value="GHB_like"/>
    <property type="match status" value="1"/>
</dbReference>
<feature type="chain" id="PRO_5043560960" description="Glycoprotein hormone subunit beta domain-containing protein" evidence="5">
    <location>
        <begin position="25"/>
        <end position="154"/>
    </location>
</feature>
<evidence type="ECO:0000256" key="5">
    <source>
        <dbReference type="SAM" id="SignalP"/>
    </source>
</evidence>
<dbReference type="PANTHER" id="PTHR11515:SF13">
    <property type="entry name" value="GLYCOPROTEIN HORMONE BETA 5, ISOFORM A"/>
    <property type="match status" value="1"/>
</dbReference>
<sequence length="154" mass="17823">MGKSKNNYILVIVGLMLSCWVVNCRNALSNSKCKLRRHTHNAVQTDFNGLRCWDDVEIMTCWGYCLSHETADWQFPYKVSYHPVCSHGERKHASVKLRNCDPGVEPGTEVYHYVEAVYCKCQTCSSEDTSCEWLPPDYFLLNDQSIKEEIEDME</sequence>